<comment type="catalytic activity">
    <reaction evidence="8">
        <text>DNA(n) + a 2'-deoxyribonucleoside 5'-triphosphate = DNA(n+1) + diphosphate</text>
        <dbReference type="Rhea" id="RHEA:22508"/>
        <dbReference type="Rhea" id="RHEA-COMP:17339"/>
        <dbReference type="Rhea" id="RHEA-COMP:17340"/>
        <dbReference type="ChEBI" id="CHEBI:33019"/>
        <dbReference type="ChEBI" id="CHEBI:61560"/>
        <dbReference type="ChEBI" id="CHEBI:173112"/>
        <dbReference type="EC" id="2.7.7.7"/>
    </reaction>
</comment>
<proteinExistence type="inferred from homology"/>
<dbReference type="Pfam" id="PF14840">
    <property type="entry name" value="DNA_pol3_delt_C"/>
    <property type="match status" value="1"/>
</dbReference>
<dbReference type="PANTHER" id="PTHR34388:SF1">
    <property type="entry name" value="DNA POLYMERASE III SUBUNIT DELTA"/>
    <property type="match status" value="1"/>
</dbReference>
<dbReference type="SUPFAM" id="SSF52540">
    <property type="entry name" value="P-loop containing nucleoside triphosphate hydrolases"/>
    <property type="match status" value="1"/>
</dbReference>
<dbReference type="GO" id="GO:0006261">
    <property type="term" value="P:DNA-templated DNA replication"/>
    <property type="evidence" value="ECO:0007669"/>
    <property type="project" value="TreeGrafter"/>
</dbReference>
<dbReference type="RefSeq" id="WP_303550108.1">
    <property type="nucleotide sequence ID" value="NZ_JAUOPG010000005.1"/>
</dbReference>
<dbReference type="CDD" id="cd18138">
    <property type="entry name" value="HLD_clamp_pol_III_delta"/>
    <property type="match status" value="1"/>
</dbReference>
<dbReference type="EC" id="2.7.7.7" evidence="1 9"/>
<evidence type="ECO:0000256" key="8">
    <source>
        <dbReference type="ARBA" id="ARBA00049244"/>
    </source>
</evidence>
<gene>
    <name evidence="12" type="primary">holA</name>
    <name evidence="12" type="ORF">Q4490_09430</name>
</gene>
<dbReference type="GO" id="GO:0003887">
    <property type="term" value="F:DNA-directed DNA polymerase activity"/>
    <property type="evidence" value="ECO:0007669"/>
    <property type="project" value="UniProtKB-UniRule"/>
</dbReference>
<evidence type="ECO:0000256" key="1">
    <source>
        <dbReference type="ARBA" id="ARBA00012417"/>
    </source>
</evidence>
<reference evidence="12" key="1">
    <citation type="submission" date="2023-07" db="EMBL/GenBank/DDBJ databases">
        <title>Genome content predicts the carbon catabolic preferences of heterotrophic bacteria.</title>
        <authorList>
            <person name="Gralka M."/>
        </authorList>
    </citation>
    <scope>NUCLEOTIDE SEQUENCE</scope>
    <source>
        <strain evidence="12">I2M16</strain>
    </source>
</reference>
<dbReference type="Proteomes" id="UP001169862">
    <property type="component" value="Unassembled WGS sequence"/>
</dbReference>
<comment type="similarity">
    <text evidence="7">Belongs to the DNA polymerase HolA subunit family.</text>
</comment>
<evidence type="ECO:0000256" key="2">
    <source>
        <dbReference type="ARBA" id="ARBA00017703"/>
    </source>
</evidence>
<organism evidence="12 13">
    <name type="scientific">Neptunomonas phycophila</name>
    <dbReference type="NCBI Taxonomy" id="1572645"/>
    <lineage>
        <taxon>Bacteria</taxon>
        <taxon>Pseudomonadati</taxon>
        <taxon>Pseudomonadota</taxon>
        <taxon>Gammaproteobacteria</taxon>
        <taxon>Oceanospirillales</taxon>
        <taxon>Oceanospirillaceae</taxon>
        <taxon>Neptunomonas</taxon>
    </lineage>
</organism>
<dbReference type="PANTHER" id="PTHR34388">
    <property type="entry name" value="DNA POLYMERASE III SUBUNIT DELTA"/>
    <property type="match status" value="1"/>
</dbReference>
<dbReference type="InterPro" id="IPR010372">
    <property type="entry name" value="DNA_pol3_delta_N"/>
</dbReference>
<evidence type="ECO:0000313" key="13">
    <source>
        <dbReference type="Proteomes" id="UP001169862"/>
    </source>
</evidence>
<dbReference type="Gene3D" id="3.40.50.300">
    <property type="entry name" value="P-loop containing nucleotide triphosphate hydrolases"/>
    <property type="match status" value="1"/>
</dbReference>
<name>A0AAW7XHS4_9GAMM</name>
<feature type="domain" description="DNA polymerase III delta N-terminal" evidence="10">
    <location>
        <begin position="20"/>
        <end position="137"/>
    </location>
</feature>
<dbReference type="Gene3D" id="1.20.272.10">
    <property type="match status" value="1"/>
</dbReference>
<evidence type="ECO:0000313" key="12">
    <source>
        <dbReference type="EMBL" id="MDO6453786.1"/>
    </source>
</evidence>
<keyword evidence="6" id="KW-0239">DNA-directed DNA polymerase</keyword>
<evidence type="ECO:0000256" key="7">
    <source>
        <dbReference type="ARBA" id="ARBA00034754"/>
    </source>
</evidence>
<evidence type="ECO:0000259" key="11">
    <source>
        <dbReference type="Pfam" id="PF14840"/>
    </source>
</evidence>
<evidence type="ECO:0000256" key="5">
    <source>
        <dbReference type="ARBA" id="ARBA00022705"/>
    </source>
</evidence>
<evidence type="ECO:0000259" key="10">
    <source>
        <dbReference type="Pfam" id="PF06144"/>
    </source>
</evidence>
<accession>A0AAW7XHS4</accession>
<evidence type="ECO:0000256" key="6">
    <source>
        <dbReference type="ARBA" id="ARBA00022932"/>
    </source>
</evidence>
<dbReference type="AlphaFoldDB" id="A0AAW7XHS4"/>
<dbReference type="Gene3D" id="1.10.8.60">
    <property type="match status" value="1"/>
</dbReference>
<dbReference type="Pfam" id="PF06144">
    <property type="entry name" value="DNA_pol3_delta"/>
    <property type="match status" value="1"/>
</dbReference>
<comment type="caution">
    <text evidence="12">The sequence shown here is derived from an EMBL/GenBank/DDBJ whole genome shotgun (WGS) entry which is preliminary data.</text>
</comment>
<evidence type="ECO:0000256" key="4">
    <source>
        <dbReference type="ARBA" id="ARBA00022695"/>
    </source>
</evidence>
<keyword evidence="3 12" id="KW-0808">Transferase</keyword>
<dbReference type="NCBIfam" id="TIGR01128">
    <property type="entry name" value="holA"/>
    <property type="match status" value="1"/>
</dbReference>
<protein>
    <recommendedName>
        <fullName evidence="2 9">DNA polymerase III subunit delta</fullName>
        <ecNumber evidence="1 9">2.7.7.7</ecNumber>
    </recommendedName>
</protein>
<sequence>MKLSPEQLHGQLQKAPLPVYLVAGDEPLIVEESCDQIRNQLRTHGFSEREVLHVEGQFKWDYLLECANALSLFAEQKLIEIRLGSHKVNKAASEIIQEYIRHAPPENVLLIIADKLDGGTKKSAWVKQIEKAGAYVEIWPVEITQLPGWLRHRAKSLHMQLDDAAVQLLRDRVEGNLLAAKQELDKLHLLYPTGSITADHIIDAVSDSSRYDVFGLMDAIAAGQGERCIKILNVLKQEGTEPPIVLWALTKETRTLFAIKQGLERGLAYETICQKERIWGKRKSTLRRSADRLSTQDLEHVLRESQALDKAIKGIGAGNVWLMLCDISLTLCGKSLGLAV</sequence>
<dbReference type="GO" id="GO:0009360">
    <property type="term" value="C:DNA polymerase III complex"/>
    <property type="evidence" value="ECO:0007669"/>
    <property type="project" value="UniProtKB-UniRule"/>
</dbReference>
<dbReference type="GO" id="GO:0003677">
    <property type="term" value="F:DNA binding"/>
    <property type="evidence" value="ECO:0007669"/>
    <property type="project" value="InterPro"/>
</dbReference>
<dbReference type="InterPro" id="IPR008921">
    <property type="entry name" value="DNA_pol3_clamp-load_cplx_C"/>
</dbReference>
<feature type="domain" description="DNA polymerase III subunit delta C-terminal" evidence="11">
    <location>
        <begin position="214"/>
        <end position="336"/>
    </location>
</feature>
<dbReference type="InterPro" id="IPR032780">
    <property type="entry name" value="DNA_pol3_delt_C"/>
</dbReference>
<dbReference type="InterPro" id="IPR005790">
    <property type="entry name" value="DNA_polIII_delta"/>
</dbReference>
<dbReference type="InterPro" id="IPR027417">
    <property type="entry name" value="P-loop_NTPase"/>
</dbReference>
<dbReference type="EMBL" id="JAUOPG010000005">
    <property type="protein sequence ID" value="MDO6453786.1"/>
    <property type="molecule type" value="Genomic_DNA"/>
</dbReference>
<evidence type="ECO:0000256" key="9">
    <source>
        <dbReference type="NCBIfam" id="TIGR01128"/>
    </source>
</evidence>
<keyword evidence="4 12" id="KW-0548">Nucleotidyltransferase</keyword>
<keyword evidence="5" id="KW-0235">DNA replication</keyword>
<dbReference type="SUPFAM" id="SSF48019">
    <property type="entry name" value="post-AAA+ oligomerization domain-like"/>
    <property type="match status" value="1"/>
</dbReference>
<evidence type="ECO:0000256" key="3">
    <source>
        <dbReference type="ARBA" id="ARBA00022679"/>
    </source>
</evidence>